<dbReference type="InterPro" id="IPR003856">
    <property type="entry name" value="LPS_length_determ_N"/>
</dbReference>
<keyword evidence="3 7" id="KW-0812">Transmembrane</keyword>
<evidence type="ECO:0000313" key="9">
    <source>
        <dbReference type="EMBL" id="MBS7824930.1"/>
    </source>
</evidence>
<sequence length="372" mass="42559">MNKNEIFKRLTNQKTLLIAVLVVPFVISLLYFAFFALDRYVSSAQVVVRQTDSSSQPSIPGLAILTGGADPASREYTLYLKEYISSYDMLFLLENKIQWSAHYSDRKKDPLYYLASDASIEEKREFYNKMVTTNYDEMTGLLSINVQAYSGEFAQKVVQEILAQSKIFINSVSRDMLLEQSEFARKELIASTERYQRSKDEMLNFQNHYKLLDVEATAQSRLELISSLEAEIAKEQARLKALKSTLAQGAPQIKALNNKIHSLEEQIKIEKSRITSSNSDDPLNIIASEYRQLQVNMIVAEEFYKTSLAVVENAKLDAIKNVRSLITIVQPVLPEEPTYPRTWYDLITIFIVLSFLYGIICFVVASIKDHYE</sequence>
<dbReference type="Proteomes" id="UP000680020">
    <property type="component" value="Unassembled WGS sequence"/>
</dbReference>
<comment type="caution">
    <text evidence="9">The sequence shown here is derived from an EMBL/GenBank/DDBJ whole genome shotgun (WGS) entry which is preliminary data.</text>
</comment>
<keyword evidence="6" id="KW-0175">Coiled coil</keyword>
<feature type="domain" description="Polysaccharide chain length determinant N-terminal" evidence="8">
    <location>
        <begin position="5"/>
        <end position="62"/>
    </location>
</feature>
<evidence type="ECO:0000256" key="2">
    <source>
        <dbReference type="ARBA" id="ARBA00022475"/>
    </source>
</evidence>
<feature type="coiled-coil region" evidence="6">
    <location>
        <begin position="225"/>
        <end position="273"/>
    </location>
</feature>
<evidence type="ECO:0000256" key="5">
    <source>
        <dbReference type="ARBA" id="ARBA00023136"/>
    </source>
</evidence>
<name>A0AB35C075_9GAMM</name>
<dbReference type="GO" id="GO:0004713">
    <property type="term" value="F:protein tyrosine kinase activity"/>
    <property type="evidence" value="ECO:0007669"/>
    <property type="project" value="TreeGrafter"/>
</dbReference>
<feature type="transmembrane region" description="Helical" evidence="7">
    <location>
        <begin position="343"/>
        <end position="367"/>
    </location>
</feature>
<keyword evidence="2" id="KW-1003">Cell membrane</keyword>
<dbReference type="Pfam" id="PF02706">
    <property type="entry name" value="Wzz"/>
    <property type="match status" value="1"/>
</dbReference>
<comment type="subcellular location">
    <subcellularLocation>
        <location evidence="1">Cell membrane</location>
        <topology evidence="1">Multi-pass membrane protein</topology>
    </subcellularLocation>
</comment>
<evidence type="ECO:0000256" key="6">
    <source>
        <dbReference type="SAM" id="Coils"/>
    </source>
</evidence>
<evidence type="ECO:0000259" key="8">
    <source>
        <dbReference type="Pfam" id="PF02706"/>
    </source>
</evidence>
<evidence type="ECO:0000256" key="4">
    <source>
        <dbReference type="ARBA" id="ARBA00022989"/>
    </source>
</evidence>
<dbReference type="PANTHER" id="PTHR32309:SF13">
    <property type="entry name" value="FERRIC ENTEROBACTIN TRANSPORT PROTEIN FEPE"/>
    <property type="match status" value="1"/>
</dbReference>
<accession>A0AB35C075</accession>
<feature type="transmembrane region" description="Helical" evidence="7">
    <location>
        <begin position="16"/>
        <end position="37"/>
    </location>
</feature>
<dbReference type="GO" id="GO:0005886">
    <property type="term" value="C:plasma membrane"/>
    <property type="evidence" value="ECO:0007669"/>
    <property type="project" value="UniProtKB-SubCell"/>
</dbReference>
<keyword evidence="5 7" id="KW-0472">Membrane</keyword>
<gene>
    <name evidence="9" type="ORF">J7561_06900</name>
</gene>
<proteinExistence type="predicted"/>
<dbReference type="AlphaFoldDB" id="A0AB35C075"/>
<dbReference type="PANTHER" id="PTHR32309">
    <property type="entry name" value="TYROSINE-PROTEIN KINASE"/>
    <property type="match status" value="1"/>
</dbReference>
<organism evidence="9 10">
    <name type="scientific">Wohlfahrtiimonas chitiniclastica</name>
    <dbReference type="NCBI Taxonomy" id="400946"/>
    <lineage>
        <taxon>Bacteria</taxon>
        <taxon>Pseudomonadati</taxon>
        <taxon>Pseudomonadota</taxon>
        <taxon>Gammaproteobacteria</taxon>
        <taxon>Cardiobacteriales</taxon>
        <taxon>Ignatzschineriaceae</taxon>
        <taxon>Wohlfahrtiimonas</taxon>
    </lineage>
</organism>
<keyword evidence="4 7" id="KW-1133">Transmembrane helix</keyword>
<dbReference type="EMBL" id="JAGIBU010000005">
    <property type="protein sequence ID" value="MBS7824930.1"/>
    <property type="molecule type" value="Genomic_DNA"/>
</dbReference>
<evidence type="ECO:0000256" key="7">
    <source>
        <dbReference type="SAM" id="Phobius"/>
    </source>
</evidence>
<evidence type="ECO:0000256" key="3">
    <source>
        <dbReference type="ARBA" id="ARBA00022692"/>
    </source>
</evidence>
<reference evidence="9" key="1">
    <citation type="submission" date="2021-03" db="EMBL/GenBank/DDBJ databases">
        <title>Identification and antibiotic profiling of Wohlfahrtiimonas chitiniclastica, an underestimated human pathogen.</title>
        <authorList>
            <person name="Kopf A."/>
            <person name="Bunk B."/>
            <person name="Coldewey S."/>
            <person name="Gunzer F."/>
            <person name="Riedel T."/>
            <person name="Schroettner P."/>
        </authorList>
    </citation>
    <scope>NUCLEOTIDE SEQUENCE</scope>
    <source>
        <strain evidence="9">DSM 100917</strain>
    </source>
</reference>
<evidence type="ECO:0000256" key="1">
    <source>
        <dbReference type="ARBA" id="ARBA00004651"/>
    </source>
</evidence>
<evidence type="ECO:0000313" key="10">
    <source>
        <dbReference type="Proteomes" id="UP000680020"/>
    </source>
</evidence>
<dbReference type="InterPro" id="IPR050445">
    <property type="entry name" value="Bact_polysacc_biosynth/exp"/>
</dbReference>
<protein>
    <submittedName>
        <fullName evidence="9">ABC transporter permease</fullName>
    </submittedName>
</protein>
<dbReference type="RefSeq" id="WP_213404076.1">
    <property type="nucleotide sequence ID" value="NZ_JAGIBT010000006.1"/>
</dbReference>